<accession>A0A9P5YFL1</accession>
<dbReference type="SUPFAM" id="SSF144232">
    <property type="entry name" value="HIT/MYND zinc finger-like"/>
    <property type="match status" value="1"/>
</dbReference>
<evidence type="ECO:0000259" key="5">
    <source>
        <dbReference type="PROSITE" id="PS50865"/>
    </source>
</evidence>
<comment type="caution">
    <text evidence="6">The sequence shown here is derived from an EMBL/GenBank/DDBJ whole genome shotgun (WGS) entry which is preliminary data.</text>
</comment>
<evidence type="ECO:0000313" key="6">
    <source>
        <dbReference type="EMBL" id="KAF9466951.1"/>
    </source>
</evidence>
<dbReference type="PROSITE" id="PS50865">
    <property type="entry name" value="ZF_MYND_2"/>
    <property type="match status" value="1"/>
</dbReference>
<dbReference type="InterPro" id="IPR002893">
    <property type="entry name" value="Znf_MYND"/>
</dbReference>
<dbReference type="AlphaFoldDB" id="A0A9P5YFL1"/>
<dbReference type="GO" id="GO:0008270">
    <property type="term" value="F:zinc ion binding"/>
    <property type="evidence" value="ECO:0007669"/>
    <property type="project" value="UniProtKB-KW"/>
</dbReference>
<evidence type="ECO:0000256" key="2">
    <source>
        <dbReference type="ARBA" id="ARBA00022771"/>
    </source>
</evidence>
<dbReference type="Pfam" id="PF01753">
    <property type="entry name" value="zf-MYND"/>
    <property type="match status" value="1"/>
</dbReference>
<name>A0A9P5YFL1_9AGAR</name>
<evidence type="ECO:0000256" key="1">
    <source>
        <dbReference type="ARBA" id="ARBA00022723"/>
    </source>
</evidence>
<keyword evidence="3" id="KW-0862">Zinc</keyword>
<dbReference type="EMBL" id="MU150239">
    <property type="protein sequence ID" value="KAF9466951.1"/>
    <property type="molecule type" value="Genomic_DNA"/>
</dbReference>
<dbReference type="OrthoDB" id="549788at2759"/>
<organism evidence="6 7">
    <name type="scientific">Collybia nuda</name>
    <dbReference type="NCBI Taxonomy" id="64659"/>
    <lineage>
        <taxon>Eukaryota</taxon>
        <taxon>Fungi</taxon>
        <taxon>Dikarya</taxon>
        <taxon>Basidiomycota</taxon>
        <taxon>Agaricomycotina</taxon>
        <taxon>Agaricomycetes</taxon>
        <taxon>Agaricomycetidae</taxon>
        <taxon>Agaricales</taxon>
        <taxon>Tricholomatineae</taxon>
        <taxon>Clitocybaceae</taxon>
        <taxon>Collybia</taxon>
    </lineage>
</organism>
<feature type="domain" description="MYND-type" evidence="5">
    <location>
        <begin position="12"/>
        <end position="56"/>
    </location>
</feature>
<evidence type="ECO:0000256" key="3">
    <source>
        <dbReference type="ARBA" id="ARBA00022833"/>
    </source>
</evidence>
<evidence type="ECO:0000313" key="7">
    <source>
        <dbReference type="Proteomes" id="UP000807353"/>
    </source>
</evidence>
<keyword evidence="2 4" id="KW-0863">Zinc-finger</keyword>
<sequence length="62" mass="7088">MDFPVGCTWVGCRLFAQDANDDNEDADVLVCTGCTFAQYCSKICQRRDWKKHKGLCTMNHKI</sequence>
<dbReference type="Proteomes" id="UP000807353">
    <property type="component" value="Unassembled WGS sequence"/>
</dbReference>
<protein>
    <recommendedName>
        <fullName evidence="5">MYND-type domain-containing protein</fullName>
    </recommendedName>
</protein>
<dbReference type="Gene3D" id="6.10.140.2220">
    <property type="match status" value="1"/>
</dbReference>
<proteinExistence type="predicted"/>
<keyword evidence="7" id="KW-1185">Reference proteome</keyword>
<evidence type="ECO:0000256" key="4">
    <source>
        <dbReference type="PROSITE-ProRule" id="PRU00134"/>
    </source>
</evidence>
<keyword evidence="1" id="KW-0479">Metal-binding</keyword>
<reference evidence="6" key="1">
    <citation type="submission" date="2020-11" db="EMBL/GenBank/DDBJ databases">
        <authorList>
            <consortium name="DOE Joint Genome Institute"/>
            <person name="Ahrendt S."/>
            <person name="Riley R."/>
            <person name="Andreopoulos W."/>
            <person name="Labutti K."/>
            <person name="Pangilinan J."/>
            <person name="Ruiz-Duenas F.J."/>
            <person name="Barrasa J.M."/>
            <person name="Sanchez-Garcia M."/>
            <person name="Camarero S."/>
            <person name="Miyauchi S."/>
            <person name="Serrano A."/>
            <person name="Linde D."/>
            <person name="Babiker R."/>
            <person name="Drula E."/>
            <person name="Ayuso-Fernandez I."/>
            <person name="Pacheco R."/>
            <person name="Padilla G."/>
            <person name="Ferreira P."/>
            <person name="Barriuso J."/>
            <person name="Kellner H."/>
            <person name="Castanera R."/>
            <person name="Alfaro M."/>
            <person name="Ramirez L."/>
            <person name="Pisabarro A.G."/>
            <person name="Kuo A."/>
            <person name="Tritt A."/>
            <person name="Lipzen A."/>
            <person name="He G."/>
            <person name="Yan M."/>
            <person name="Ng V."/>
            <person name="Cullen D."/>
            <person name="Martin F."/>
            <person name="Rosso M.-N."/>
            <person name="Henrissat B."/>
            <person name="Hibbett D."/>
            <person name="Martinez A.T."/>
            <person name="Grigoriev I.V."/>
        </authorList>
    </citation>
    <scope>NUCLEOTIDE SEQUENCE</scope>
    <source>
        <strain evidence="6">CBS 247.69</strain>
    </source>
</reference>
<gene>
    <name evidence="6" type="ORF">BDZ94DRAFT_1250152</name>
</gene>
<feature type="non-terminal residue" evidence="6">
    <location>
        <position position="62"/>
    </location>
</feature>